<dbReference type="AlphaFoldDB" id="A0A5S9IMH2"/>
<evidence type="ECO:0000313" key="2">
    <source>
        <dbReference type="EMBL" id="BBM84237.1"/>
    </source>
</evidence>
<evidence type="ECO:0000256" key="1">
    <source>
        <dbReference type="PROSITE-ProRule" id="PRU10141"/>
    </source>
</evidence>
<keyword evidence="3" id="KW-1185">Reference proteome</keyword>
<accession>A0A5S9IMH2</accession>
<keyword evidence="1" id="KW-0067">ATP-binding</keyword>
<name>A0A5S9IMH2_UABAM</name>
<reference evidence="2 3" key="1">
    <citation type="submission" date="2019-08" db="EMBL/GenBank/DDBJ databases">
        <title>Complete genome sequence of Candidatus Uab amorphum.</title>
        <authorList>
            <person name="Shiratori T."/>
            <person name="Suzuki S."/>
            <person name="Kakizawa Y."/>
            <person name="Ishida K."/>
        </authorList>
    </citation>
    <scope>NUCLEOTIDE SEQUENCE [LARGE SCALE GENOMIC DNA]</scope>
    <source>
        <strain evidence="2 3">SRT547</strain>
    </source>
</reference>
<dbReference type="Proteomes" id="UP000326354">
    <property type="component" value="Chromosome"/>
</dbReference>
<dbReference type="SUPFAM" id="SSF56112">
    <property type="entry name" value="Protein kinase-like (PK-like)"/>
    <property type="match status" value="1"/>
</dbReference>
<sequence>MLINDKYKIEQKLGQGGMGTVYRAVDIHSNKLVAIKETLILSSSDFSRKLQNYTSS</sequence>
<protein>
    <recommendedName>
        <fullName evidence="4">Protein kinase domain-containing protein</fullName>
    </recommendedName>
</protein>
<dbReference type="GO" id="GO:0005524">
    <property type="term" value="F:ATP binding"/>
    <property type="evidence" value="ECO:0007669"/>
    <property type="project" value="UniProtKB-UniRule"/>
</dbReference>
<organism evidence="2 3">
    <name type="scientific">Uabimicrobium amorphum</name>
    <dbReference type="NCBI Taxonomy" id="2596890"/>
    <lineage>
        <taxon>Bacteria</taxon>
        <taxon>Pseudomonadati</taxon>
        <taxon>Planctomycetota</taxon>
        <taxon>Candidatus Uabimicrobiia</taxon>
        <taxon>Candidatus Uabimicrobiales</taxon>
        <taxon>Candidatus Uabimicrobiaceae</taxon>
        <taxon>Candidatus Uabimicrobium</taxon>
    </lineage>
</organism>
<dbReference type="PROSITE" id="PS00107">
    <property type="entry name" value="PROTEIN_KINASE_ATP"/>
    <property type="match status" value="1"/>
</dbReference>
<keyword evidence="1" id="KW-0547">Nucleotide-binding</keyword>
<dbReference type="InterPro" id="IPR011009">
    <property type="entry name" value="Kinase-like_dom_sf"/>
</dbReference>
<dbReference type="RefSeq" id="WP_173013286.1">
    <property type="nucleotide sequence ID" value="NZ_AP019860.1"/>
</dbReference>
<evidence type="ECO:0008006" key="4">
    <source>
        <dbReference type="Google" id="ProtNLM"/>
    </source>
</evidence>
<evidence type="ECO:0000313" key="3">
    <source>
        <dbReference type="Proteomes" id="UP000326354"/>
    </source>
</evidence>
<proteinExistence type="predicted"/>
<feature type="binding site" evidence="1">
    <location>
        <position position="36"/>
    </location>
    <ligand>
        <name>ATP</name>
        <dbReference type="ChEBI" id="CHEBI:30616"/>
    </ligand>
</feature>
<gene>
    <name evidence="2" type="ORF">UABAM_02593</name>
</gene>
<dbReference type="InterPro" id="IPR017441">
    <property type="entry name" value="Protein_kinase_ATP_BS"/>
</dbReference>
<dbReference type="EMBL" id="AP019860">
    <property type="protein sequence ID" value="BBM84237.1"/>
    <property type="molecule type" value="Genomic_DNA"/>
</dbReference>
<dbReference type="KEGG" id="uam:UABAM_02593"/>
<dbReference type="Gene3D" id="3.30.200.20">
    <property type="entry name" value="Phosphorylase Kinase, domain 1"/>
    <property type="match status" value="1"/>
</dbReference>